<feature type="compositionally biased region" description="Low complexity" evidence="1">
    <location>
        <begin position="1"/>
        <end position="17"/>
    </location>
</feature>
<protein>
    <submittedName>
        <fullName evidence="3">Uncharacterized protein</fullName>
    </submittedName>
</protein>
<evidence type="ECO:0000313" key="3">
    <source>
        <dbReference type="EMBL" id="TFK95063.1"/>
    </source>
</evidence>
<feature type="transmembrane region" description="Helical" evidence="2">
    <location>
        <begin position="58"/>
        <end position="82"/>
    </location>
</feature>
<accession>A0A5C3Q9C9</accession>
<evidence type="ECO:0000256" key="2">
    <source>
        <dbReference type="SAM" id="Phobius"/>
    </source>
</evidence>
<sequence>MSPTPDSPSSSSSESKPTAPPFSSLFQSGYGEHPSEIPPSDSDDPDSPYFNEISGTSAGAISAAVISALAFIFFVAAGYMIYSRRRRARIVPTAAGSEMLGPHSAHRESRPSLSRIMTDDAADAFSFPVQMQVPARRAVLTRR</sequence>
<keyword evidence="2" id="KW-0472">Membrane</keyword>
<evidence type="ECO:0000256" key="1">
    <source>
        <dbReference type="SAM" id="MobiDB-lite"/>
    </source>
</evidence>
<keyword evidence="2" id="KW-0812">Transmembrane</keyword>
<proteinExistence type="predicted"/>
<keyword evidence="4" id="KW-1185">Reference proteome</keyword>
<organism evidence="3 4">
    <name type="scientific">Pterulicium gracile</name>
    <dbReference type="NCBI Taxonomy" id="1884261"/>
    <lineage>
        <taxon>Eukaryota</taxon>
        <taxon>Fungi</taxon>
        <taxon>Dikarya</taxon>
        <taxon>Basidiomycota</taxon>
        <taxon>Agaricomycotina</taxon>
        <taxon>Agaricomycetes</taxon>
        <taxon>Agaricomycetidae</taxon>
        <taxon>Agaricales</taxon>
        <taxon>Pleurotineae</taxon>
        <taxon>Pterulaceae</taxon>
        <taxon>Pterulicium</taxon>
    </lineage>
</organism>
<feature type="non-terminal residue" evidence="3">
    <location>
        <position position="143"/>
    </location>
</feature>
<name>A0A5C3Q9C9_9AGAR</name>
<dbReference type="EMBL" id="ML178995">
    <property type="protein sequence ID" value="TFK95063.1"/>
    <property type="molecule type" value="Genomic_DNA"/>
</dbReference>
<evidence type="ECO:0000313" key="4">
    <source>
        <dbReference type="Proteomes" id="UP000305067"/>
    </source>
</evidence>
<keyword evidence="2" id="KW-1133">Transmembrane helix</keyword>
<feature type="region of interest" description="Disordered" evidence="1">
    <location>
        <begin position="1"/>
        <end position="53"/>
    </location>
</feature>
<dbReference type="AlphaFoldDB" id="A0A5C3Q9C9"/>
<gene>
    <name evidence="3" type="ORF">BDV98DRAFT_130846</name>
</gene>
<dbReference type="Proteomes" id="UP000305067">
    <property type="component" value="Unassembled WGS sequence"/>
</dbReference>
<reference evidence="3 4" key="1">
    <citation type="journal article" date="2019" name="Nat. Ecol. Evol.">
        <title>Megaphylogeny resolves global patterns of mushroom evolution.</title>
        <authorList>
            <person name="Varga T."/>
            <person name="Krizsan K."/>
            <person name="Foldi C."/>
            <person name="Dima B."/>
            <person name="Sanchez-Garcia M."/>
            <person name="Sanchez-Ramirez S."/>
            <person name="Szollosi G.J."/>
            <person name="Szarkandi J.G."/>
            <person name="Papp V."/>
            <person name="Albert L."/>
            <person name="Andreopoulos W."/>
            <person name="Angelini C."/>
            <person name="Antonin V."/>
            <person name="Barry K.W."/>
            <person name="Bougher N.L."/>
            <person name="Buchanan P."/>
            <person name="Buyck B."/>
            <person name="Bense V."/>
            <person name="Catcheside P."/>
            <person name="Chovatia M."/>
            <person name="Cooper J."/>
            <person name="Damon W."/>
            <person name="Desjardin D."/>
            <person name="Finy P."/>
            <person name="Geml J."/>
            <person name="Haridas S."/>
            <person name="Hughes K."/>
            <person name="Justo A."/>
            <person name="Karasinski D."/>
            <person name="Kautmanova I."/>
            <person name="Kiss B."/>
            <person name="Kocsube S."/>
            <person name="Kotiranta H."/>
            <person name="LaButti K.M."/>
            <person name="Lechner B.E."/>
            <person name="Liimatainen K."/>
            <person name="Lipzen A."/>
            <person name="Lukacs Z."/>
            <person name="Mihaltcheva S."/>
            <person name="Morgado L.N."/>
            <person name="Niskanen T."/>
            <person name="Noordeloos M.E."/>
            <person name="Ohm R.A."/>
            <person name="Ortiz-Santana B."/>
            <person name="Ovrebo C."/>
            <person name="Racz N."/>
            <person name="Riley R."/>
            <person name="Savchenko A."/>
            <person name="Shiryaev A."/>
            <person name="Soop K."/>
            <person name="Spirin V."/>
            <person name="Szebenyi C."/>
            <person name="Tomsovsky M."/>
            <person name="Tulloss R.E."/>
            <person name="Uehling J."/>
            <person name="Grigoriev I.V."/>
            <person name="Vagvolgyi C."/>
            <person name="Papp T."/>
            <person name="Martin F.M."/>
            <person name="Miettinen O."/>
            <person name="Hibbett D.S."/>
            <person name="Nagy L.G."/>
        </authorList>
    </citation>
    <scope>NUCLEOTIDE SEQUENCE [LARGE SCALE GENOMIC DNA]</scope>
    <source>
        <strain evidence="3 4">CBS 309.79</strain>
    </source>
</reference>